<feature type="domain" description="Glycosyl transferase family 1" evidence="1">
    <location>
        <begin position="30"/>
        <end position="194"/>
    </location>
</feature>
<dbReference type="EMBL" id="AP021879">
    <property type="protein sequence ID" value="BBO86918.1"/>
    <property type="molecule type" value="Genomic_DNA"/>
</dbReference>
<organism evidence="2 3">
    <name type="scientific">Desulfosarcina ovata subsp. ovata</name>
    <dbReference type="NCBI Taxonomy" id="2752305"/>
    <lineage>
        <taxon>Bacteria</taxon>
        <taxon>Pseudomonadati</taxon>
        <taxon>Thermodesulfobacteriota</taxon>
        <taxon>Desulfobacteria</taxon>
        <taxon>Desulfobacterales</taxon>
        <taxon>Desulfosarcinaceae</taxon>
        <taxon>Desulfosarcina</taxon>
    </lineage>
</organism>
<dbReference type="AlphaFoldDB" id="A0A5K8A3E6"/>
<dbReference type="Proteomes" id="UP000422108">
    <property type="component" value="Chromosome"/>
</dbReference>
<gene>
    <name evidence="2" type="ORF">DSCOOX_00980</name>
</gene>
<name>A0A5K8A3E6_9BACT</name>
<keyword evidence="3" id="KW-1185">Reference proteome</keyword>
<reference evidence="2 3" key="1">
    <citation type="submission" date="2019-11" db="EMBL/GenBank/DDBJ databases">
        <title>Comparative genomics of hydrocarbon-degrading Desulfosarcina strains.</title>
        <authorList>
            <person name="Watanabe M."/>
            <person name="Kojima H."/>
            <person name="Fukui M."/>
        </authorList>
    </citation>
    <scope>NUCLEOTIDE SEQUENCE [LARGE SCALE GENOMIC DNA]</scope>
    <source>
        <strain evidence="3">oXyS1</strain>
    </source>
</reference>
<evidence type="ECO:0000313" key="2">
    <source>
        <dbReference type="EMBL" id="BBO86918.1"/>
    </source>
</evidence>
<dbReference type="PANTHER" id="PTHR45947:SF3">
    <property type="entry name" value="SULFOQUINOVOSYL TRANSFERASE SQD2"/>
    <property type="match status" value="1"/>
</dbReference>
<dbReference type="Gene3D" id="3.40.50.2000">
    <property type="entry name" value="Glycogen Phosphorylase B"/>
    <property type="match status" value="2"/>
</dbReference>
<dbReference type="CDD" id="cd03801">
    <property type="entry name" value="GT4_PimA-like"/>
    <property type="match status" value="1"/>
</dbReference>
<sequence>MKKYALSTGYASNRISIVPNGIANDWLIEKIDFKKPSGRLLYVGRLSKIKGIHNIIMSLHYLQKCYTEDIVLTIIGSGDQDYIAYLKSLITRYNLMKTVRFQGKLSYQDLKYIYTQHDLLIVSSIYQEPFGLILIEAMSRGLPVIASDIGGPSEIVEDQITGLLYSPDDPKDLAKKIEYILTDHTLYNTIRKNALSKVKQHYLIDKVAIKIEQTLHGLIKNNKHESETIS</sequence>
<protein>
    <recommendedName>
        <fullName evidence="1">Glycosyl transferase family 1 domain-containing protein</fullName>
    </recommendedName>
</protein>
<evidence type="ECO:0000313" key="3">
    <source>
        <dbReference type="Proteomes" id="UP000422108"/>
    </source>
</evidence>
<dbReference type="Pfam" id="PF00534">
    <property type="entry name" value="Glycos_transf_1"/>
    <property type="match status" value="1"/>
</dbReference>
<accession>A0A5K8A3E6</accession>
<proteinExistence type="predicted"/>
<dbReference type="InterPro" id="IPR001296">
    <property type="entry name" value="Glyco_trans_1"/>
</dbReference>
<evidence type="ECO:0000259" key="1">
    <source>
        <dbReference type="Pfam" id="PF00534"/>
    </source>
</evidence>
<dbReference type="GO" id="GO:0016757">
    <property type="term" value="F:glycosyltransferase activity"/>
    <property type="evidence" value="ECO:0007669"/>
    <property type="project" value="InterPro"/>
</dbReference>
<dbReference type="PANTHER" id="PTHR45947">
    <property type="entry name" value="SULFOQUINOVOSYL TRANSFERASE SQD2"/>
    <property type="match status" value="1"/>
</dbReference>
<dbReference type="SUPFAM" id="SSF53756">
    <property type="entry name" value="UDP-Glycosyltransferase/glycogen phosphorylase"/>
    <property type="match status" value="1"/>
</dbReference>
<dbReference type="InterPro" id="IPR050194">
    <property type="entry name" value="Glycosyltransferase_grp1"/>
</dbReference>